<feature type="region of interest" description="Disordered" evidence="1">
    <location>
        <begin position="59"/>
        <end position="93"/>
    </location>
</feature>
<evidence type="ECO:0000313" key="3">
    <source>
        <dbReference type="Proteomes" id="UP001642487"/>
    </source>
</evidence>
<dbReference type="EMBL" id="OZ021737">
    <property type="protein sequence ID" value="CAK9317704.1"/>
    <property type="molecule type" value="Genomic_DNA"/>
</dbReference>
<evidence type="ECO:0000313" key="2">
    <source>
        <dbReference type="EMBL" id="CAK9317704.1"/>
    </source>
</evidence>
<feature type="compositionally biased region" description="Basic and acidic residues" evidence="1">
    <location>
        <begin position="68"/>
        <end position="77"/>
    </location>
</feature>
<dbReference type="Proteomes" id="UP001642487">
    <property type="component" value="Chromosome 3"/>
</dbReference>
<organism evidence="2 3">
    <name type="scientific">Citrullus colocynthis</name>
    <name type="common">colocynth</name>
    <dbReference type="NCBI Taxonomy" id="252529"/>
    <lineage>
        <taxon>Eukaryota</taxon>
        <taxon>Viridiplantae</taxon>
        <taxon>Streptophyta</taxon>
        <taxon>Embryophyta</taxon>
        <taxon>Tracheophyta</taxon>
        <taxon>Spermatophyta</taxon>
        <taxon>Magnoliopsida</taxon>
        <taxon>eudicotyledons</taxon>
        <taxon>Gunneridae</taxon>
        <taxon>Pentapetalae</taxon>
        <taxon>rosids</taxon>
        <taxon>fabids</taxon>
        <taxon>Cucurbitales</taxon>
        <taxon>Cucurbitaceae</taxon>
        <taxon>Benincaseae</taxon>
        <taxon>Citrullus</taxon>
    </lineage>
</organism>
<accession>A0ABP0YB44</accession>
<proteinExistence type="predicted"/>
<reference evidence="2 3" key="1">
    <citation type="submission" date="2024-03" db="EMBL/GenBank/DDBJ databases">
        <authorList>
            <person name="Gkanogiannis A."/>
            <person name="Becerra Lopez-Lavalle L."/>
        </authorList>
    </citation>
    <scope>NUCLEOTIDE SEQUENCE [LARGE SCALE GENOMIC DNA]</scope>
</reference>
<feature type="compositionally biased region" description="Polar residues" evidence="1">
    <location>
        <begin position="79"/>
        <end position="89"/>
    </location>
</feature>
<evidence type="ECO:0000256" key="1">
    <source>
        <dbReference type="SAM" id="MobiDB-lite"/>
    </source>
</evidence>
<name>A0ABP0YB44_9ROSI</name>
<keyword evidence="3" id="KW-1185">Reference proteome</keyword>
<sequence length="216" mass="24096">MNRLRQQDVCNNPTTTIVPTVTLSYAERQFRDIRVDERVAYKSDNEVGNEDGDAHYNLNLGDEDEDHNIEGSDEFHPTEATTADPSPTTKESKGLNVLDYIQILDERVSRVESTLGEMKSDLLDVKVQFGPSLSYCICCAGHNNTHGYEHGGGFDELNHDDQDDYVHHPEPTTTTIQLETTTTTTTTTTHFSMCIRMRGGDSNIIPNTVITTSLPT</sequence>
<protein>
    <submittedName>
        <fullName evidence="2">Uncharacterized protein</fullName>
    </submittedName>
</protein>
<gene>
    <name evidence="2" type="ORF">CITCOLO1_LOCUS9619</name>
</gene>